<proteinExistence type="predicted"/>
<evidence type="ECO:0000259" key="2">
    <source>
        <dbReference type="Pfam" id="PF13577"/>
    </source>
</evidence>
<dbReference type="SUPFAM" id="SSF54427">
    <property type="entry name" value="NTF2-like"/>
    <property type="match status" value="1"/>
</dbReference>
<organism evidence="3 4">
    <name type="scientific">Novosphingobium flavum</name>
    <dbReference type="NCBI Taxonomy" id="1778672"/>
    <lineage>
        <taxon>Bacteria</taxon>
        <taxon>Pseudomonadati</taxon>
        <taxon>Pseudomonadota</taxon>
        <taxon>Alphaproteobacteria</taxon>
        <taxon>Sphingomonadales</taxon>
        <taxon>Sphingomonadaceae</taxon>
        <taxon>Novosphingobium</taxon>
    </lineage>
</organism>
<dbReference type="AlphaFoldDB" id="A0A7X1FRL5"/>
<dbReference type="Pfam" id="PF13577">
    <property type="entry name" value="SnoaL_4"/>
    <property type="match status" value="1"/>
</dbReference>
<dbReference type="EMBL" id="JACLAW010000006">
    <property type="protein sequence ID" value="MBC2665690.1"/>
    <property type="molecule type" value="Genomic_DNA"/>
</dbReference>
<gene>
    <name evidence="3" type="ORF">H7F51_09150</name>
</gene>
<dbReference type="InterPro" id="IPR037401">
    <property type="entry name" value="SnoaL-like"/>
</dbReference>
<protein>
    <submittedName>
        <fullName evidence="3">Nuclear transport factor 2 family protein</fullName>
    </submittedName>
</protein>
<evidence type="ECO:0000313" key="3">
    <source>
        <dbReference type="EMBL" id="MBC2665690.1"/>
    </source>
</evidence>
<feature type="domain" description="SnoaL-like" evidence="2">
    <location>
        <begin position="25"/>
        <end position="131"/>
    </location>
</feature>
<keyword evidence="4" id="KW-1185">Reference proteome</keyword>
<feature type="region of interest" description="Disordered" evidence="1">
    <location>
        <begin position="157"/>
        <end position="182"/>
    </location>
</feature>
<dbReference type="Gene3D" id="3.10.450.50">
    <property type="match status" value="1"/>
</dbReference>
<dbReference type="InterPro" id="IPR032710">
    <property type="entry name" value="NTF2-like_dom_sf"/>
</dbReference>
<comment type="caution">
    <text evidence="3">The sequence shown here is derived from an EMBL/GenBank/DDBJ whole genome shotgun (WGS) entry which is preliminary data.</text>
</comment>
<evidence type="ECO:0000256" key="1">
    <source>
        <dbReference type="SAM" id="MobiDB-lite"/>
    </source>
</evidence>
<evidence type="ECO:0000313" key="4">
    <source>
        <dbReference type="Proteomes" id="UP000566813"/>
    </source>
</evidence>
<dbReference type="Proteomes" id="UP000566813">
    <property type="component" value="Unassembled WGS sequence"/>
</dbReference>
<name>A0A7X1FRL5_9SPHN</name>
<sequence>MARYEVIHTPAQINRSSEVFAMTRDDVSVEISDWGVWRGPEALRHLFEEVMNVPRKGTVTEHHLTTPMIEVAGDGQTAKAVFWSPGFEILPTIGDQAAGDPRDNEIRTYWAWGKYAADFIRESGKWKIWHLKWFRLLRTDYYKSPVDAYREVMTGAPNRSDFPGVEPPTFHHPYSADDERTPVPVNPEPYESYQGEFDWWFGEWKDRLGYVPPQY</sequence>
<reference evidence="3 4" key="1">
    <citation type="submission" date="2020-08" db="EMBL/GenBank/DDBJ databases">
        <title>The genome sequence of type strain Novosphingobium flavum NBRC 111647.</title>
        <authorList>
            <person name="Liu Y."/>
        </authorList>
    </citation>
    <scope>NUCLEOTIDE SEQUENCE [LARGE SCALE GENOMIC DNA]</scope>
    <source>
        <strain evidence="3 4">NBRC 111647</strain>
    </source>
</reference>
<accession>A0A7X1FRL5</accession>